<accession>A0A7K1GEC6</accession>
<evidence type="ECO:0000313" key="10">
    <source>
        <dbReference type="Proteomes" id="UP000447545"/>
    </source>
</evidence>
<dbReference type="Pfam" id="PF02586">
    <property type="entry name" value="SRAP"/>
    <property type="match status" value="1"/>
</dbReference>
<dbReference type="EMBL" id="WJYA01000004">
    <property type="protein sequence ID" value="MTE26209.1"/>
    <property type="molecule type" value="Genomic_DNA"/>
</dbReference>
<dbReference type="GO" id="GO:0006508">
    <property type="term" value="P:proteolysis"/>
    <property type="evidence" value="ECO:0007669"/>
    <property type="project" value="UniProtKB-KW"/>
</dbReference>
<dbReference type="GO" id="GO:0003697">
    <property type="term" value="F:single-stranded DNA binding"/>
    <property type="evidence" value="ECO:0007669"/>
    <property type="project" value="InterPro"/>
</dbReference>
<keyword evidence="2 8" id="KW-0645">Protease</keyword>
<evidence type="ECO:0000313" key="9">
    <source>
        <dbReference type="EMBL" id="MTE26209.1"/>
    </source>
</evidence>
<evidence type="ECO:0000256" key="7">
    <source>
        <dbReference type="ARBA" id="ARBA00023239"/>
    </source>
</evidence>
<gene>
    <name evidence="9" type="ORF">F1003_04615</name>
</gene>
<keyword evidence="6" id="KW-0238">DNA-binding</keyword>
<name>A0A7K1GEC6_9FLAO</name>
<evidence type="ECO:0000256" key="1">
    <source>
        <dbReference type="ARBA" id="ARBA00008136"/>
    </source>
</evidence>
<dbReference type="GO" id="GO:0016829">
    <property type="term" value="F:lyase activity"/>
    <property type="evidence" value="ECO:0007669"/>
    <property type="project" value="UniProtKB-KW"/>
</dbReference>
<dbReference type="PANTHER" id="PTHR13604:SF0">
    <property type="entry name" value="ABASIC SITE PROCESSING PROTEIN HMCES"/>
    <property type="match status" value="1"/>
</dbReference>
<proteinExistence type="inferred from homology"/>
<keyword evidence="5" id="KW-0190">Covalent protein-DNA linkage</keyword>
<protein>
    <recommendedName>
        <fullName evidence="8">Abasic site processing protein</fullName>
        <ecNumber evidence="8">3.4.-.-</ecNumber>
    </recommendedName>
</protein>
<dbReference type="InterPro" id="IPR003738">
    <property type="entry name" value="SRAP"/>
</dbReference>
<keyword evidence="7" id="KW-0456">Lyase</keyword>
<dbReference type="AlphaFoldDB" id="A0A7K1GEC6"/>
<comment type="caution">
    <text evidence="9">The sequence shown here is derived from an EMBL/GenBank/DDBJ whole genome shotgun (WGS) entry which is preliminary data.</text>
</comment>
<dbReference type="InterPro" id="IPR036590">
    <property type="entry name" value="SRAP-like"/>
</dbReference>
<sequence length="281" mass="32626">MLLAWKPKPLAVGIRLPENHLLYLLIGINKNKNYYLRIMCYSTALRKQREQVEKKLRDSVNAKFHPSVSYTPYYHLNGFTHGKLLIIKMDEPETIYNASWGLIPDWAAHNPDDFRKKSNTLNARGESIFEKPSYKESATNKRCLILADGFFEPHHENGKAIPYFCYQPSNSNPEGDLFLFAGLYNEIDKNTLSTTILTTEANDFFMEVHNKGKRMPLVLDEHYYEDWLDDGMNEQEINEIIAVGMSSQPFKAHPISRDFYKKGIDTNQSYIIEKVQKDTLF</sequence>
<evidence type="ECO:0000256" key="3">
    <source>
        <dbReference type="ARBA" id="ARBA00022763"/>
    </source>
</evidence>
<evidence type="ECO:0000256" key="8">
    <source>
        <dbReference type="RuleBase" id="RU364100"/>
    </source>
</evidence>
<comment type="similarity">
    <text evidence="1 8">Belongs to the SOS response-associated peptidase family.</text>
</comment>
<dbReference type="Gene3D" id="3.90.1680.10">
    <property type="entry name" value="SOS response associated peptidase-like"/>
    <property type="match status" value="1"/>
</dbReference>
<keyword evidence="10" id="KW-1185">Reference proteome</keyword>
<reference evidence="9 10" key="1">
    <citation type="submission" date="2019-11" db="EMBL/GenBank/DDBJ databases">
        <title>Winogradskyella ouciana sp. nov., isolated from the hadal seawater of the Mariana Trench.</title>
        <authorList>
            <person name="Liu R."/>
        </authorList>
    </citation>
    <scope>NUCLEOTIDE SEQUENCE [LARGE SCALE GENOMIC DNA]</scope>
    <source>
        <strain evidence="9 10">ZXX205</strain>
    </source>
</reference>
<dbReference type="EC" id="3.4.-.-" evidence="8"/>
<keyword evidence="4 8" id="KW-0378">Hydrolase</keyword>
<dbReference type="Proteomes" id="UP000447545">
    <property type="component" value="Unassembled WGS sequence"/>
</dbReference>
<dbReference type="GO" id="GO:0008233">
    <property type="term" value="F:peptidase activity"/>
    <property type="evidence" value="ECO:0007669"/>
    <property type="project" value="UniProtKB-KW"/>
</dbReference>
<dbReference type="PANTHER" id="PTHR13604">
    <property type="entry name" value="DC12-RELATED"/>
    <property type="match status" value="1"/>
</dbReference>
<dbReference type="GO" id="GO:0106300">
    <property type="term" value="P:protein-DNA covalent cross-linking repair"/>
    <property type="evidence" value="ECO:0007669"/>
    <property type="project" value="InterPro"/>
</dbReference>
<evidence type="ECO:0000256" key="5">
    <source>
        <dbReference type="ARBA" id="ARBA00023124"/>
    </source>
</evidence>
<evidence type="ECO:0000256" key="4">
    <source>
        <dbReference type="ARBA" id="ARBA00022801"/>
    </source>
</evidence>
<organism evidence="9 10">
    <name type="scientific">Winogradskyella ouciana</name>
    <dbReference type="NCBI Taxonomy" id="2608631"/>
    <lineage>
        <taxon>Bacteria</taxon>
        <taxon>Pseudomonadati</taxon>
        <taxon>Bacteroidota</taxon>
        <taxon>Flavobacteriia</taxon>
        <taxon>Flavobacteriales</taxon>
        <taxon>Flavobacteriaceae</taxon>
        <taxon>Winogradskyella</taxon>
    </lineage>
</organism>
<evidence type="ECO:0000256" key="2">
    <source>
        <dbReference type="ARBA" id="ARBA00022670"/>
    </source>
</evidence>
<keyword evidence="3" id="KW-0227">DNA damage</keyword>
<dbReference type="SUPFAM" id="SSF143081">
    <property type="entry name" value="BB1717-like"/>
    <property type="match status" value="1"/>
</dbReference>
<evidence type="ECO:0000256" key="6">
    <source>
        <dbReference type="ARBA" id="ARBA00023125"/>
    </source>
</evidence>